<keyword evidence="1" id="KW-0472">Membrane</keyword>
<dbReference type="Proteomes" id="UP000887563">
    <property type="component" value="Unplaced"/>
</dbReference>
<dbReference type="AlphaFoldDB" id="A0A914LHP5"/>
<feature type="transmembrane region" description="Helical" evidence="1">
    <location>
        <begin position="13"/>
        <end position="30"/>
    </location>
</feature>
<evidence type="ECO:0000313" key="3">
    <source>
        <dbReference type="WBParaSite" id="Minc3s00536g13916"/>
    </source>
</evidence>
<sequence length="77" mass="9138">MYNSIYLYLRSRYIFYFLEPLAWSLILPSFPTKMLVQKNSGNWRNNRGHDPRGMCYPSCLILYKLSQISTLVQTHST</sequence>
<proteinExistence type="predicted"/>
<protein>
    <submittedName>
        <fullName evidence="3">Ovule protein</fullName>
    </submittedName>
</protein>
<evidence type="ECO:0000256" key="1">
    <source>
        <dbReference type="SAM" id="Phobius"/>
    </source>
</evidence>
<evidence type="ECO:0000313" key="2">
    <source>
        <dbReference type="Proteomes" id="UP000887563"/>
    </source>
</evidence>
<keyword evidence="2" id="KW-1185">Reference proteome</keyword>
<reference evidence="3" key="1">
    <citation type="submission" date="2022-11" db="UniProtKB">
        <authorList>
            <consortium name="WormBaseParasite"/>
        </authorList>
    </citation>
    <scope>IDENTIFICATION</scope>
</reference>
<dbReference type="WBParaSite" id="Minc3s00536g13916">
    <property type="protein sequence ID" value="Minc3s00536g13916"/>
    <property type="gene ID" value="Minc3s00536g13916"/>
</dbReference>
<keyword evidence="1" id="KW-1133">Transmembrane helix</keyword>
<organism evidence="2 3">
    <name type="scientific">Meloidogyne incognita</name>
    <name type="common">Southern root-knot nematode worm</name>
    <name type="synonym">Oxyuris incognita</name>
    <dbReference type="NCBI Taxonomy" id="6306"/>
    <lineage>
        <taxon>Eukaryota</taxon>
        <taxon>Metazoa</taxon>
        <taxon>Ecdysozoa</taxon>
        <taxon>Nematoda</taxon>
        <taxon>Chromadorea</taxon>
        <taxon>Rhabditida</taxon>
        <taxon>Tylenchina</taxon>
        <taxon>Tylenchomorpha</taxon>
        <taxon>Tylenchoidea</taxon>
        <taxon>Meloidogynidae</taxon>
        <taxon>Meloidogyninae</taxon>
        <taxon>Meloidogyne</taxon>
        <taxon>Meloidogyne incognita group</taxon>
    </lineage>
</organism>
<name>A0A914LHP5_MELIC</name>
<keyword evidence="1" id="KW-0812">Transmembrane</keyword>
<accession>A0A914LHP5</accession>